<dbReference type="RefSeq" id="XP_003292769.1">
    <property type="nucleotide sequence ID" value="XM_003292721.1"/>
</dbReference>
<organism evidence="2 3">
    <name type="scientific">Dictyostelium purpureum</name>
    <name type="common">Slime mold</name>
    <dbReference type="NCBI Taxonomy" id="5786"/>
    <lineage>
        <taxon>Eukaryota</taxon>
        <taxon>Amoebozoa</taxon>
        <taxon>Evosea</taxon>
        <taxon>Eumycetozoa</taxon>
        <taxon>Dictyostelia</taxon>
        <taxon>Dictyosteliales</taxon>
        <taxon>Dictyosteliaceae</taxon>
        <taxon>Dictyostelium</taxon>
    </lineage>
</organism>
<gene>
    <name evidence="2" type="ORF">DICPUDRAFT_83373</name>
</gene>
<protein>
    <submittedName>
        <fullName evidence="2">Uncharacterized protein</fullName>
    </submittedName>
</protein>
<evidence type="ECO:0000313" key="2">
    <source>
        <dbReference type="EMBL" id="EGC30706.1"/>
    </source>
</evidence>
<dbReference type="Proteomes" id="UP000001064">
    <property type="component" value="Unassembled WGS sequence"/>
</dbReference>
<dbReference type="VEuPathDB" id="AmoebaDB:DICPUDRAFT_83373"/>
<reference evidence="3" key="1">
    <citation type="journal article" date="2011" name="Genome Biol.">
        <title>Comparative genomics of the social amoebae Dictyostelium discoideum and Dictyostelium purpureum.</title>
        <authorList>
            <consortium name="US DOE Joint Genome Institute (JGI-PGF)"/>
            <person name="Sucgang R."/>
            <person name="Kuo A."/>
            <person name="Tian X."/>
            <person name="Salerno W."/>
            <person name="Parikh A."/>
            <person name="Feasley C.L."/>
            <person name="Dalin E."/>
            <person name="Tu H."/>
            <person name="Huang E."/>
            <person name="Barry K."/>
            <person name="Lindquist E."/>
            <person name="Shapiro H."/>
            <person name="Bruce D."/>
            <person name="Schmutz J."/>
            <person name="Salamov A."/>
            <person name="Fey P."/>
            <person name="Gaudet P."/>
            <person name="Anjard C."/>
            <person name="Babu M.M."/>
            <person name="Basu S."/>
            <person name="Bushmanova Y."/>
            <person name="van der Wel H."/>
            <person name="Katoh-Kurasawa M."/>
            <person name="Dinh C."/>
            <person name="Coutinho P.M."/>
            <person name="Saito T."/>
            <person name="Elias M."/>
            <person name="Schaap P."/>
            <person name="Kay R.R."/>
            <person name="Henrissat B."/>
            <person name="Eichinger L."/>
            <person name="Rivero F."/>
            <person name="Putnam N.H."/>
            <person name="West C.M."/>
            <person name="Loomis W.F."/>
            <person name="Chisholm R.L."/>
            <person name="Shaulsky G."/>
            <person name="Strassmann J.E."/>
            <person name="Queller D.C."/>
            <person name="Kuspa A."/>
            <person name="Grigoriev I.V."/>
        </authorList>
    </citation>
    <scope>NUCLEOTIDE SEQUENCE [LARGE SCALE GENOMIC DNA]</scope>
    <source>
        <strain evidence="3">QSDP1</strain>
    </source>
</reference>
<dbReference type="AlphaFoldDB" id="F0ZZC4"/>
<feature type="region of interest" description="Disordered" evidence="1">
    <location>
        <begin position="38"/>
        <end position="70"/>
    </location>
</feature>
<dbReference type="KEGG" id="dpp:DICPUDRAFT_83373"/>
<sequence>MDKKDSKTIKYFKKNYDGSYKIVKKLCKKYVREQTIKSHAVGKEKKKRKKDVKSSNEYRDNFNSSDSDANLDCENSTKNKHYNNGNKNNIYAVSESIDKKSYFIIFLNIHTYTTINFEIVAGSDSKSIKIIFLNQIDEEDKQLILYKLLNLGAPINPQTINVIGFEHPHKEYIIEFHDPVDFNGIEQTKVIGKQVTSLSIIFKVKKKVVNQTIVSFKNVPIPITETNLIVNGNKASFPTRRLTNTSKINKENII</sequence>
<proteinExistence type="predicted"/>
<accession>F0ZZC4</accession>
<feature type="compositionally biased region" description="Polar residues" evidence="1">
    <location>
        <begin position="61"/>
        <end position="70"/>
    </location>
</feature>
<dbReference type="InParanoid" id="F0ZZC4"/>
<evidence type="ECO:0000256" key="1">
    <source>
        <dbReference type="SAM" id="MobiDB-lite"/>
    </source>
</evidence>
<dbReference type="EMBL" id="GL871307">
    <property type="protein sequence ID" value="EGC30706.1"/>
    <property type="molecule type" value="Genomic_DNA"/>
</dbReference>
<evidence type="ECO:0000313" key="3">
    <source>
        <dbReference type="Proteomes" id="UP000001064"/>
    </source>
</evidence>
<name>F0ZZC4_DICPU</name>
<keyword evidence="3" id="KW-1185">Reference proteome</keyword>
<dbReference type="GeneID" id="10508869"/>